<evidence type="ECO:0000313" key="1">
    <source>
        <dbReference type="EMBL" id="OWK62059.1"/>
    </source>
</evidence>
<name>A0A218V820_9PASE</name>
<reference evidence="1 2" key="1">
    <citation type="submission" date="2017-05" db="EMBL/GenBank/DDBJ databases">
        <title>Genome of assembly of the Bengalese finch, Lonchura striata domestica.</title>
        <authorList>
            <person name="Colquitt B.M."/>
            <person name="Brainard M.S."/>
        </authorList>
    </citation>
    <scope>NUCLEOTIDE SEQUENCE [LARGE SCALE GENOMIC DNA]</scope>
    <source>
        <strain evidence="1">White83orange57</strain>
    </source>
</reference>
<proteinExistence type="predicted"/>
<sequence length="67" mass="8304">MLSVKMRKVKIKMTFPIWQMPCSIKRESIDFKDRNSYMPSELKKVLLLSVYYRRRFLKKKSKLRYQI</sequence>
<keyword evidence="2" id="KW-1185">Reference proteome</keyword>
<dbReference type="Proteomes" id="UP000197619">
    <property type="component" value="Unassembled WGS sequence"/>
</dbReference>
<evidence type="ECO:0000313" key="2">
    <source>
        <dbReference type="Proteomes" id="UP000197619"/>
    </source>
</evidence>
<dbReference type="EMBL" id="MUZQ01000031">
    <property type="protein sequence ID" value="OWK62059.1"/>
    <property type="molecule type" value="Genomic_DNA"/>
</dbReference>
<gene>
    <name evidence="1" type="ORF">RLOC_00008076</name>
</gene>
<organism evidence="1 2">
    <name type="scientific">Lonchura striata</name>
    <name type="common">white-rumped munia</name>
    <dbReference type="NCBI Taxonomy" id="40157"/>
    <lineage>
        <taxon>Eukaryota</taxon>
        <taxon>Metazoa</taxon>
        <taxon>Chordata</taxon>
        <taxon>Craniata</taxon>
        <taxon>Vertebrata</taxon>
        <taxon>Euteleostomi</taxon>
        <taxon>Archelosauria</taxon>
        <taxon>Archosauria</taxon>
        <taxon>Dinosauria</taxon>
        <taxon>Saurischia</taxon>
        <taxon>Theropoda</taxon>
        <taxon>Coelurosauria</taxon>
        <taxon>Aves</taxon>
        <taxon>Neognathae</taxon>
        <taxon>Neoaves</taxon>
        <taxon>Telluraves</taxon>
        <taxon>Australaves</taxon>
        <taxon>Passeriformes</taxon>
        <taxon>Passeroidea</taxon>
        <taxon>Estrildidae</taxon>
        <taxon>Estrildinae</taxon>
        <taxon>Lonchura</taxon>
    </lineage>
</organism>
<dbReference type="AlphaFoldDB" id="A0A218V820"/>
<protein>
    <submittedName>
        <fullName evidence="1">Uncharacterized protein</fullName>
    </submittedName>
</protein>
<accession>A0A218V820</accession>
<comment type="caution">
    <text evidence="1">The sequence shown here is derived from an EMBL/GenBank/DDBJ whole genome shotgun (WGS) entry which is preliminary data.</text>
</comment>